<dbReference type="EMBL" id="JADCKA010000001">
    <property type="protein sequence ID" value="MBE5034870.1"/>
    <property type="molecule type" value="Genomic_DNA"/>
</dbReference>
<evidence type="ECO:0000313" key="3">
    <source>
        <dbReference type="EMBL" id="MBE5034870.1"/>
    </source>
</evidence>
<evidence type="ECO:0000313" key="4">
    <source>
        <dbReference type="Proteomes" id="UP001516588"/>
    </source>
</evidence>
<dbReference type="PANTHER" id="PTHR30336">
    <property type="entry name" value="INNER MEMBRANE PROTEIN, PROBABLE PERMEASE"/>
    <property type="match status" value="1"/>
</dbReference>
<dbReference type="CDD" id="cd06259">
    <property type="entry name" value="YdcF-like"/>
    <property type="match status" value="1"/>
</dbReference>
<dbReference type="InterPro" id="IPR051599">
    <property type="entry name" value="Cell_Envelope_Assoc"/>
</dbReference>
<protein>
    <submittedName>
        <fullName evidence="3">YdcF family protein</fullName>
    </submittedName>
</protein>
<dbReference type="Pfam" id="PF02698">
    <property type="entry name" value="DUF218"/>
    <property type="match status" value="1"/>
</dbReference>
<keyword evidence="1" id="KW-0812">Transmembrane</keyword>
<evidence type="ECO:0000256" key="1">
    <source>
        <dbReference type="SAM" id="Phobius"/>
    </source>
</evidence>
<dbReference type="Proteomes" id="UP001516588">
    <property type="component" value="Unassembled WGS sequence"/>
</dbReference>
<keyword evidence="1" id="KW-1133">Transmembrane helix</keyword>
<gene>
    <name evidence="3" type="ORF">INF20_01010</name>
</gene>
<keyword evidence="1" id="KW-0472">Membrane</keyword>
<evidence type="ECO:0000259" key="2">
    <source>
        <dbReference type="Pfam" id="PF02698"/>
    </source>
</evidence>
<organism evidence="3 4">
    <name type="scientific">Gallibacter intestinalis</name>
    <dbReference type="NCBI Taxonomy" id="2779356"/>
    <lineage>
        <taxon>Bacteria</taxon>
        <taxon>Bacillati</taxon>
        <taxon>Bacillota</taxon>
        <taxon>Clostridia</taxon>
        <taxon>Eubacteriales</taxon>
        <taxon>Eubacteriaceae</taxon>
        <taxon>Gallibacter</taxon>
    </lineage>
</organism>
<comment type="caution">
    <text evidence="3">The sequence shown here is derived from an EMBL/GenBank/DDBJ whole genome shotgun (WGS) entry which is preliminary data.</text>
</comment>
<dbReference type="InterPro" id="IPR003848">
    <property type="entry name" value="DUF218"/>
</dbReference>
<feature type="transmembrane region" description="Helical" evidence="1">
    <location>
        <begin position="130"/>
        <end position="150"/>
    </location>
</feature>
<accession>A0ABR9QWF1</accession>
<dbReference type="PANTHER" id="PTHR30336:SF4">
    <property type="entry name" value="ENVELOPE BIOGENESIS FACTOR ELYC"/>
    <property type="match status" value="1"/>
</dbReference>
<feature type="transmembrane region" description="Helical" evidence="1">
    <location>
        <begin position="34"/>
        <end position="54"/>
    </location>
</feature>
<dbReference type="RefSeq" id="WP_226384533.1">
    <property type="nucleotide sequence ID" value="NZ_JADCKA010000001.1"/>
</dbReference>
<feature type="domain" description="DUF218" evidence="2">
    <location>
        <begin position="164"/>
        <end position="284"/>
    </location>
</feature>
<keyword evidence="4" id="KW-1185">Reference proteome</keyword>
<feature type="transmembrane region" description="Helical" evidence="1">
    <location>
        <begin position="7"/>
        <end position="28"/>
    </location>
</feature>
<reference evidence="3 4" key="1">
    <citation type="submission" date="2020-10" db="EMBL/GenBank/DDBJ databases">
        <title>ChiBAC.</title>
        <authorList>
            <person name="Zenner C."/>
            <person name="Hitch T.C.A."/>
            <person name="Clavel T."/>
        </authorList>
    </citation>
    <scope>NUCLEOTIDE SEQUENCE [LARGE SCALE GENOMIC DNA]</scope>
    <source>
        <strain evidence="3 4">DSM 108706</strain>
    </source>
</reference>
<name>A0ABR9QWF1_9FIRM</name>
<sequence length="311" mass="35250">MSTWKKALYGIVAFLSMVVAFWCAAPLLMGVIHMGMVLPMLYALALTFYCLLSLKYPIEDIPWKNQQDAEYKAEVAMARCGVRNKKRSLRMPVIFGVKKDRLESFDEDYDMRATPGLVFSRETRIKIDRVVWIITGLLAIVVIAVSVLIYTGADKFDGNYEGQTIVTLGAKIEGDRPSVSLEKRLDKTAELMKEYPEAQCIVTGGQGRNEIMPESSVMARYLEEQGIDKNRIHEENKAVNTKENMKLSVELAKKEGLSTDFITVTDGYHQYRVSRYADKYGATTEGESVKTMQGLWLSSHFREVMAFFKTL</sequence>
<dbReference type="Gene3D" id="3.40.50.620">
    <property type="entry name" value="HUPs"/>
    <property type="match status" value="1"/>
</dbReference>
<dbReference type="InterPro" id="IPR014729">
    <property type="entry name" value="Rossmann-like_a/b/a_fold"/>
</dbReference>
<proteinExistence type="predicted"/>